<comment type="caution">
    <text evidence="1">The sequence shown here is derived from an EMBL/GenBank/DDBJ whole genome shotgun (WGS) entry which is preliminary data.</text>
</comment>
<reference evidence="1 2" key="1">
    <citation type="submission" date="2018-05" db="EMBL/GenBank/DDBJ databases">
        <title>Genomic Encyclopedia of Type Strains, Phase IV (KMG-IV): sequencing the most valuable type-strain genomes for metagenomic binning, comparative biology and taxonomic classification.</title>
        <authorList>
            <person name="Goeker M."/>
        </authorList>
    </citation>
    <scope>NUCLEOTIDE SEQUENCE [LARGE SCALE GENOMIC DNA]</scope>
    <source>
        <strain evidence="1 2">DSM 29661</strain>
    </source>
</reference>
<accession>A0A318LBN8</accession>
<dbReference type="Proteomes" id="UP000247555">
    <property type="component" value="Unassembled WGS sequence"/>
</dbReference>
<evidence type="ECO:0000313" key="2">
    <source>
        <dbReference type="Proteomes" id="UP000247555"/>
    </source>
</evidence>
<gene>
    <name evidence="1" type="ORF">DFR34_1087</name>
</gene>
<dbReference type="EMBL" id="QJKI01000008">
    <property type="protein sequence ID" value="PXX79117.1"/>
    <property type="molecule type" value="Genomic_DNA"/>
</dbReference>
<dbReference type="AlphaFoldDB" id="A0A318LBN8"/>
<name>A0A318LBN8_9NEIS</name>
<protein>
    <submittedName>
        <fullName evidence="1">Uncharacterized protein</fullName>
    </submittedName>
</protein>
<evidence type="ECO:0000313" key="1">
    <source>
        <dbReference type="EMBL" id="PXX79117.1"/>
    </source>
</evidence>
<proteinExistence type="predicted"/>
<keyword evidence="2" id="KW-1185">Reference proteome</keyword>
<organism evidence="1 2">
    <name type="scientific">Rivihabitans pingtungensis</name>
    <dbReference type="NCBI Taxonomy" id="1054498"/>
    <lineage>
        <taxon>Bacteria</taxon>
        <taxon>Pseudomonadati</taxon>
        <taxon>Pseudomonadota</taxon>
        <taxon>Betaproteobacteria</taxon>
        <taxon>Neisseriales</taxon>
        <taxon>Aquaspirillaceae</taxon>
        <taxon>Rivihabitans</taxon>
    </lineage>
</organism>
<sequence>MLGVDFGRGFAPHPTPFLCLAKEKGEKKGDPGAAPFGCPALLESQGRPGMARRLRRRLAGPETSLTFCDARRVTRGGTAARCDGLCL</sequence>